<evidence type="ECO:0000313" key="1">
    <source>
        <dbReference type="EMBL" id="MBI5974833.1"/>
    </source>
</evidence>
<reference evidence="1 2" key="1">
    <citation type="submission" date="2020-04" db="EMBL/GenBank/DDBJ databases">
        <title>Staphylococcus species from domestic dog.</title>
        <authorList>
            <person name="Paterson G.K."/>
        </authorList>
    </citation>
    <scope>NUCLEOTIDE SEQUENCE [LARGE SCALE GENOMIC DNA]</scope>
    <source>
        <strain evidence="1 2">H16/1A</strain>
    </source>
</reference>
<dbReference type="EMBL" id="JABANU010000008">
    <property type="protein sequence ID" value="MBI5974833.1"/>
    <property type="molecule type" value="Genomic_DNA"/>
</dbReference>
<gene>
    <name evidence="1" type="ORF">HHH54_04360</name>
</gene>
<keyword evidence="2" id="KW-1185">Reference proteome</keyword>
<protein>
    <submittedName>
        <fullName evidence="1">DUF1440 domain-containing protein</fullName>
    </submittedName>
</protein>
<comment type="caution">
    <text evidence="1">The sequence shown here is derived from an EMBL/GenBank/DDBJ whole genome shotgun (WGS) entry which is preliminary data.</text>
</comment>
<name>A0ABS0TAP2_9STAP</name>
<dbReference type="InterPro" id="IPR009898">
    <property type="entry name" value="DUF1440"/>
</dbReference>
<organism evidence="1 2">
    <name type="scientific">Staphylococcus canis</name>
    <dbReference type="NCBI Taxonomy" id="2724942"/>
    <lineage>
        <taxon>Bacteria</taxon>
        <taxon>Bacillati</taxon>
        <taxon>Bacillota</taxon>
        <taxon>Bacilli</taxon>
        <taxon>Bacillales</taxon>
        <taxon>Staphylococcaceae</taxon>
        <taxon>Staphylococcus</taxon>
    </lineage>
</organism>
<dbReference type="Proteomes" id="UP000751852">
    <property type="component" value="Unassembled WGS sequence"/>
</dbReference>
<proteinExistence type="predicted"/>
<evidence type="ECO:0000313" key="2">
    <source>
        <dbReference type="Proteomes" id="UP000751852"/>
    </source>
</evidence>
<dbReference type="Pfam" id="PF07274">
    <property type="entry name" value="DUF1440"/>
    <property type="match status" value="1"/>
</dbReference>
<accession>A0ABS0TAP2</accession>
<sequence>MPITHTVPAMWNQPFQEHLSELFGHIVWMITIDYVRQLFLFKYQN</sequence>